<evidence type="ECO:0000259" key="2">
    <source>
        <dbReference type="PROSITE" id="PS51903"/>
    </source>
</evidence>
<dbReference type="InterPro" id="IPR036628">
    <property type="entry name" value="Clp_N_dom_sf"/>
</dbReference>
<evidence type="ECO:0000256" key="1">
    <source>
        <dbReference type="PROSITE-ProRule" id="PRU01251"/>
    </source>
</evidence>
<evidence type="ECO:0000313" key="3">
    <source>
        <dbReference type="EMBL" id="CAA9224502.1"/>
    </source>
</evidence>
<proteinExistence type="predicted"/>
<organism evidence="3">
    <name type="scientific">uncultured Armatimonadetes bacterium</name>
    <dbReference type="NCBI Taxonomy" id="157466"/>
    <lineage>
        <taxon>Bacteria</taxon>
        <taxon>Bacillati</taxon>
        <taxon>Armatimonadota</taxon>
        <taxon>environmental samples</taxon>
    </lineage>
</organism>
<dbReference type="InterPro" id="IPR044217">
    <property type="entry name" value="CLPT1/2"/>
</dbReference>
<dbReference type="SUPFAM" id="SSF81923">
    <property type="entry name" value="Double Clp-N motif"/>
    <property type="match status" value="1"/>
</dbReference>
<accession>A0A6J4HH25</accession>
<keyword evidence="1" id="KW-0677">Repeat</keyword>
<dbReference type="PANTHER" id="PTHR47016:SF5">
    <property type="entry name" value="CLP DOMAIN SUPERFAMILY PROTEIN"/>
    <property type="match status" value="1"/>
</dbReference>
<dbReference type="EMBL" id="CADCTO010000087">
    <property type="protein sequence ID" value="CAA9224502.1"/>
    <property type="molecule type" value="Genomic_DNA"/>
</dbReference>
<name>A0A6J4HH25_9BACT</name>
<dbReference type="InterPro" id="IPR004176">
    <property type="entry name" value="Clp_R_N"/>
</dbReference>
<sequence>MDKASGDESLGNDAFALSARWEREARRHLGFENRQNVLLADFRGHADFVPRFREAGCGVVFLRDLPTGVDVRELAHMTGAVPVRTAADAEMILSRTGRSDRPPHRREVVMWERYTEKSKQVVYFAQQEAERRGQTEIVPEYLLLGLLRDEQTVAFSVMTRRLGIDVEGLRANIERELSGSRTNGDAEFHLSPDAMRVIELAHAEARKLNNTYIGTEHLLLGLFAEGQGAARVLHETGLDAERVRAATIPTHSAE</sequence>
<dbReference type="Gene3D" id="1.10.1780.10">
    <property type="entry name" value="Clp, N-terminal domain"/>
    <property type="match status" value="1"/>
</dbReference>
<protein>
    <recommendedName>
        <fullName evidence="2">Clp R domain-containing protein</fullName>
    </recommendedName>
</protein>
<gene>
    <name evidence="3" type="ORF">AVDCRST_MAG63-675</name>
</gene>
<reference evidence="3" key="1">
    <citation type="submission" date="2020-02" db="EMBL/GenBank/DDBJ databases">
        <authorList>
            <person name="Meier V. D."/>
        </authorList>
    </citation>
    <scope>NUCLEOTIDE SEQUENCE</scope>
    <source>
        <strain evidence="3">AVDCRST_MAG63</strain>
    </source>
</reference>
<dbReference type="Pfam" id="PF02861">
    <property type="entry name" value="Clp_N"/>
    <property type="match status" value="1"/>
</dbReference>
<dbReference type="AlphaFoldDB" id="A0A6J4HH25"/>
<feature type="domain" description="Clp R" evidence="2">
    <location>
        <begin position="111"/>
        <end position="253"/>
    </location>
</feature>
<dbReference type="PROSITE" id="PS51903">
    <property type="entry name" value="CLP_R"/>
    <property type="match status" value="1"/>
</dbReference>
<dbReference type="PANTHER" id="PTHR47016">
    <property type="entry name" value="ATP-DEPENDENT CLP PROTEASE ATP-BINDING SUBUNIT CLPT1, CHLOROPLASTIC"/>
    <property type="match status" value="1"/>
</dbReference>